<feature type="signal peptide" evidence="1">
    <location>
        <begin position="1"/>
        <end position="22"/>
    </location>
</feature>
<protein>
    <submittedName>
        <fullName evidence="2">Uncharacterized protein</fullName>
    </submittedName>
</protein>
<accession>A0A6N2L5D2</accession>
<proteinExistence type="predicted"/>
<keyword evidence="1" id="KW-0732">Signal</keyword>
<evidence type="ECO:0000313" key="2">
    <source>
        <dbReference type="EMBL" id="VFU36125.1"/>
    </source>
</evidence>
<organism evidence="2">
    <name type="scientific">Salix viminalis</name>
    <name type="common">Common osier</name>
    <name type="synonym">Basket willow</name>
    <dbReference type="NCBI Taxonomy" id="40686"/>
    <lineage>
        <taxon>Eukaryota</taxon>
        <taxon>Viridiplantae</taxon>
        <taxon>Streptophyta</taxon>
        <taxon>Embryophyta</taxon>
        <taxon>Tracheophyta</taxon>
        <taxon>Spermatophyta</taxon>
        <taxon>Magnoliopsida</taxon>
        <taxon>eudicotyledons</taxon>
        <taxon>Gunneridae</taxon>
        <taxon>Pentapetalae</taxon>
        <taxon>rosids</taxon>
        <taxon>fabids</taxon>
        <taxon>Malpighiales</taxon>
        <taxon>Salicaceae</taxon>
        <taxon>Saliceae</taxon>
        <taxon>Salix</taxon>
    </lineage>
</organism>
<dbReference type="AlphaFoldDB" id="A0A6N2L5D2"/>
<gene>
    <name evidence="2" type="ORF">SVIM_LOCUS180557</name>
</gene>
<dbReference type="EMBL" id="CAADRP010001112">
    <property type="protein sequence ID" value="VFU36125.1"/>
    <property type="molecule type" value="Genomic_DNA"/>
</dbReference>
<sequence>MVVVPHSMVIIYFLHFLKWVEAPPPRGGEFPVGLFWSLDRRGFGQARLHGEFGIEMMIYRFGKLGNW</sequence>
<name>A0A6N2L5D2_SALVM</name>
<reference evidence="2" key="1">
    <citation type="submission" date="2019-03" db="EMBL/GenBank/DDBJ databases">
        <authorList>
            <person name="Mank J."/>
            <person name="Almeida P."/>
        </authorList>
    </citation>
    <scope>NUCLEOTIDE SEQUENCE</scope>
    <source>
        <strain evidence="2">78183</strain>
    </source>
</reference>
<evidence type="ECO:0000256" key="1">
    <source>
        <dbReference type="SAM" id="SignalP"/>
    </source>
</evidence>
<feature type="chain" id="PRO_5026719192" evidence="1">
    <location>
        <begin position="23"/>
        <end position="67"/>
    </location>
</feature>